<dbReference type="GO" id="GO:0001671">
    <property type="term" value="F:ATPase activator activity"/>
    <property type="evidence" value="ECO:0007669"/>
    <property type="project" value="TreeGrafter"/>
</dbReference>
<dbReference type="GO" id="GO:0033176">
    <property type="term" value="C:proton-transporting V-type ATPase complex"/>
    <property type="evidence" value="ECO:0007669"/>
    <property type="project" value="TreeGrafter"/>
</dbReference>
<keyword evidence="4 6" id="KW-1133">Transmembrane helix</keyword>
<keyword evidence="5 6" id="KW-0472">Membrane</keyword>
<evidence type="ECO:0000259" key="7">
    <source>
        <dbReference type="Pfam" id="PF20520"/>
    </source>
</evidence>
<comment type="similarity">
    <text evidence="2">Belongs to the vacuolar ATPase subunit S1 family.</text>
</comment>
<evidence type="ECO:0000313" key="8">
    <source>
        <dbReference type="EMBL" id="CAL4067850.1"/>
    </source>
</evidence>
<evidence type="ECO:0000256" key="5">
    <source>
        <dbReference type="ARBA" id="ARBA00023136"/>
    </source>
</evidence>
<dbReference type="Proteomes" id="UP001497623">
    <property type="component" value="Unassembled WGS sequence"/>
</dbReference>
<dbReference type="InterPro" id="IPR008388">
    <property type="entry name" value="Ac45_acc_su"/>
</dbReference>
<dbReference type="Pfam" id="PF20520">
    <property type="entry name" value="Ac45-VOA1_TM"/>
    <property type="match status" value="1"/>
</dbReference>
<accession>A0AAV2Q3W4</accession>
<evidence type="ECO:0000256" key="4">
    <source>
        <dbReference type="ARBA" id="ARBA00022989"/>
    </source>
</evidence>
<proteinExistence type="inferred from homology"/>
<dbReference type="AlphaFoldDB" id="A0AAV2Q3W4"/>
<feature type="domain" description="V-type proton ATPase subunit S1/VOA1 transmembrane" evidence="7">
    <location>
        <begin position="381"/>
        <end position="419"/>
    </location>
</feature>
<protein>
    <recommendedName>
        <fullName evidence="7">V-type proton ATPase subunit S1/VOA1 transmembrane domain-containing protein</fullName>
    </recommendedName>
</protein>
<dbReference type="EMBL" id="CAXKWB010002851">
    <property type="protein sequence ID" value="CAL4067850.1"/>
    <property type="molecule type" value="Genomic_DNA"/>
</dbReference>
<dbReference type="GO" id="GO:0030641">
    <property type="term" value="P:regulation of cellular pH"/>
    <property type="evidence" value="ECO:0007669"/>
    <property type="project" value="TreeGrafter"/>
</dbReference>
<name>A0AAV2Q3W4_MEGNR</name>
<dbReference type="InterPro" id="IPR046756">
    <property type="entry name" value="VAS1/VOA1_TM"/>
</dbReference>
<comment type="subcellular location">
    <subcellularLocation>
        <location evidence="1">Membrane</location>
        <topology evidence="1">Single-pass membrane protein</topology>
    </subcellularLocation>
</comment>
<evidence type="ECO:0000313" key="9">
    <source>
        <dbReference type="Proteomes" id="UP001497623"/>
    </source>
</evidence>
<evidence type="ECO:0000256" key="2">
    <source>
        <dbReference type="ARBA" id="ARBA00009037"/>
    </source>
</evidence>
<evidence type="ECO:0000256" key="6">
    <source>
        <dbReference type="SAM" id="Phobius"/>
    </source>
</evidence>
<evidence type="ECO:0000256" key="3">
    <source>
        <dbReference type="ARBA" id="ARBA00022692"/>
    </source>
</evidence>
<comment type="caution">
    <text evidence="8">The sequence shown here is derived from an EMBL/GenBank/DDBJ whole genome shotgun (WGS) entry which is preliminary data.</text>
</comment>
<feature type="transmembrane region" description="Helical" evidence="6">
    <location>
        <begin position="387"/>
        <end position="408"/>
    </location>
</feature>
<dbReference type="Gene3D" id="2.40.160.110">
    <property type="match status" value="1"/>
</dbReference>
<reference evidence="8 9" key="1">
    <citation type="submission" date="2024-05" db="EMBL/GenBank/DDBJ databases">
        <authorList>
            <person name="Wallberg A."/>
        </authorList>
    </citation>
    <scope>NUCLEOTIDE SEQUENCE [LARGE SCALE GENOMIC DNA]</scope>
</reference>
<gene>
    <name evidence="8" type="ORF">MNOR_LOCUS6769</name>
</gene>
<keyword evidence="3 6" id="KW-0812">Transmembrane</keyword>
<dbReference type="PANTHER" id="PTHR12471">
    <property type="entry name" value="VACUOLAR ATP SYNTHASE SUBUNIT S1"/>
    <property type="match status" value="1"/>
</dbReference>
<feature type="non-terminal residue" evidence="8">
    <location>
        <position position="431"/>
    </location>
</feature>
<organism evidence="8 9">
    <name type="scientific">Meganyctiphanes norvegica</name>
    <name type="common">Northern krill</name>
    <name type="synonym">Thysanopoda norvegica</name>
    <dbReference type="NCBI Taxonomy" id="48144"/>
    <lineage>
        <taxon>Eukaryota</taxon>
        <taxon>Metazoa</taxon>
        <taxon>Ecdysozoa</taxon>
        <taxon>Arthropoda</taxon>
        <taxon>Crustacea</taxon>
        <taxon>Multicrustacea</taxon>
        <taxon>Malacostraca</taxon>
        <taxon>Eumalacostraca</taxon>
        <taxon>Eucarida</taxon>
        <taxon>Euphausiacea</taxon>
        <taxon>Euphausiidae</taxon>
        <taxon>Meganyctiphanes</taxon>
    </lineage>
</organism>
<evidence type="ECO:0000256" key="1">
    <source>
        <dbReference type="ARBA" id="ARBA00004167"/>
    </source>
</evidence>
<keyword evidence="9" id="KW-1185">Reference proteome</keyword>
<sequence length="431" mass="48264">MEISLLVCVTDVTYYCCQNFSTPNLVYRSRRAPGKIPAISALQSTSYSSLWKDYLPAFPSENIILFMQDALSIEDLTSFPHENAELKNLVSESHSVYLPSVGETSSLLRDFKNEGYNITEVSKLQSGINLKSDKNVVLVNLPDTLTIPQRKLAMQKSNEVIESVLSKIGGLRKFTCIYTARKSSKETSEVGSNSKRRVTRSLQQAVDRPAGFHNHSCALIWLRNDVTVNVLGPSGVIDSTFTIPNNKSVASADTGHCEDGVSSSVQITYRNVENIPGATGPYEVRLEFKFIFVRSKWTLSYVEGNLDASMSRDLVFQMHKRKNELVPNKMSYSCSVKRILTSSNKTSSGGTMQMVLNGFQYEAFPSQLSKGKFDGSWDCVGFFTIPVWMSLITIFIFLIILFWGLWMLSDVKTMDRFDDPKGKTINVPNTE</sequence>
<dbReference type="PANTHER" id="PTHR12471:SF7">
    <property type="entry name" value="V-TYPE PROTON ATPASE SUBUNIT S1"/>
    <property type="match status" value="1"/>
</dbReference>